<reference evidence="14 15" key="1">
    <citation type="submission" date="2016-11" db="EMBL/GenBank/DDBJ databases">
        <authorList>
            <person name="Jaros S."/>
            <person name="Januszkiewicz K."/>
            <person name="Wedrychowicz H."/>
        </authorList>
    </citation>
    <scope>NUCLEOTIDE SEQUENCE [LARGE SCALE GENOMIC DNA]</scope>
    <source>
        <strain evidence="14 15">CGMCC 1.7049</strain>
    </source>
</reference>
<evidence type="ECO:0000256" key="7">
    <source>
        <dbReference type="ARBA" id="ARBA00022984"/>
    </source>
</evidence>
<dbReference type="PANTHER" id="PTHR30400">
    <property type="entry name" value="MONOFUNCTIONAL BIOSYNTHETIC PEPTIDOGLYCAN TRANSGLYCOSYLASE"/>
    <property type="match status" value="1"/>
</dbReference>
<keyword evidence="4 11" id="KW-0808">Transferase</keyword>
<sequence>MPTLPPDQIQVPDRRTRPVVAGVDPDPPEDPPDVSRSRRRRKWGRRLLLAFSGLFVGLPVLLILLGSVLPVWVTSYMLQSPVRPVQHDWVPREQIAEVARRAVVAAEDQKFWDHHGFDVEALQKAYQRNRRGGRIRGGSTISQQTAKNLFLWPGGGYFRKGLEAGLTVAIELAWSKERILEVYLNSAEFGPGVYGVEAAAQRYFGKPAAKLSAFEAARLAAVLPSPRKWRVQAPGRYVQQRAAWIQRQMGYAGRPAPVEDDEPEPPPGEEPGDEGIDGRRGPVVPAVLAPAAPTAEPNEPAPSAPSPPAETDAEPAPAEPPADPPAESPAADTSAAP</sequence>
<evidence type="ECO:0000256" key="10">
    <source>
        <dbReference type="ARBA" id="ARBA00023316"/>
    </source>
</evidence>
<feature type="region of interest" description="Disordered" evidence="12">
    <location>
        <begin position="1"/>
        <end position="37"/>
    </location>
</feature>
<dbReference type="GO" id="GO:0008955">
    <property type="term" value="F:peptidoglycan glycosyltransferase activity"/>
    <property type="evidence" value="ECO:0007669"/>
    <property type="project" value="UniProtKB-UniRule"/>
</dbReference>
<keyword evidence="1 11" id="KW-1003">Cell membrane</keyword>
<dbReference type="Proteomes" id="UP000199758">
    <property type="component" value="Unassembled WGS sequence"/>
</dbReference>
<dbReference type="InterPro" id="IPR023346">
    <property type="entry name" value="Lysozyme-like_dom_sf"/>
</dbReference>
<keyword evidence="10 11" id="KW-0961">Cell wall biogenesis/degradation</keyword>
<keyword evidence="8 11" id="KW-1133">Transmembrane helix</keyword>
<dbReference type="GO" id="GO:0009274">
    <property type="term" value="C:peptidoglycan-based cell wall"/>
    <property type="evidence" value="ECO:0007669"/>
    <property type="project" value="InterPro"/>
</dbReference>
<evidence type="ECO:0000256" key="3">
    <source>
        <dbReference type="ARBA" id="ARBA00022676"/>
    </source>
</evidence>
<feature type="transmembrane region" description="Helical" evidence="11">
    <location>
        <begin position="47"/>
        <end position="73"/>
    </location>
</feature>
<evidence type="ECO:0000256" key="2">
    <source>
        <dbReference type="ARBA" id="ARBA00022519"/>
    </source>
</evidence>
<dbReference type="OrthoDB" id="9766909at2"/>
<evidence type="ECO:0000256" key="11">
    <source>
        <dbReference type="HAMAP-Rule" id="MF_00766"/>
    </source>
</evidence>
<dbReference type="Pfam" id="PF00912">
    <property type="entry name" value="Transgly"/>
    <property type="match status" value="1"/>
</dbReference>
<dbReference type="GO" id="GO:0009252">
    <property type="term" value="P:peptidoglycan biosynthetic process"/>
    <property type="evidence" value="ECO:0007669"/>
    <property type="project" value="UniProtKB-UniRule"/>
</dbReference>
<dbReference type="UniPathway" id="UPA00219"/>
<evidence type="ECO:0000256" key="8">
    <source>
        <dbReference type="ARBA" id="ARBA00022989"/>
    </source>
</evidence>
<keyword evidence="7 11" id="KW-0573">Peptidoglycan synthesis</keyword>
<feature type="compositionally biased region" description="Pro residues" evidence="12">
    <location>
        <begin position="317"/>
        <end position="327"/>
    </location>
</feature>
<feature type="domain" description="Glycosyl transferase family 51" evidence="13">
    <location>
        <begin position="84"/>
        <end position="249"/>
    </location>
</feature>
<feature type="compositionally biased region" description="Pro residues" evidence="12">
    <location>
        <begin position="299"/>
        <end position="308"/>
    </location>
</feature>
<name>A0A1M5LJI1_9GAMM</name>
<keyword evidence="9 11" id="KW-0472">Membrane</keyword>
<comment type="catalytic activity">
    <reaction evidence="11">
        <text>[GlcNAc-(1-&gt;4)-Mur2Ac(oyl-L-Ala-gamma-D-Glu-L-Lys-D-Ala-D-Ala)](n)-di-trans,octa-cis-undecaprenyl diphosphate + beta-D-GlcNAc-(1-&gt;4)-Mur2Ac(oyl-L-Ala-gamma-D-Glu-L-Lys-D-Ala-D-Ala)-di-trans,octa-cis-undecaprenyl diphosphate = [GlcNAc-(1-&gt;4)-Mur2Ac(oyl-L-Ala-gamma-D-Glu-L-Lys-D-Ala-D-Ala)](n+1)-di-trans,octa-cis-undecaprenyl diphosphate + di-trans,octa-cis-undecaprenyl diphosphate + H(+)</text>
        <dbReference type="Rhea" id="RHEA:23708"/>
        <dbReference type="Rhea" id="RHEA-COMP:9602"/>
        <dbReference type="Rhea" id="RHEA-COMP:9603"/>
        <dbReference type="ChEBI" id="CHEBI:15378"/>
        <dbReference type="ChEBI" id="CHEBI:58405"/>
        <dbReference type="ChEBI" id="CHEBI:60033"/>
        <dbReference type="ChEBI" id="CHEBI:78435"/>
        <dbReference type="EC" id="2.4.99.28"/>
    </reaction>
</comment>
<dbReference type="GO" id="GO:0005886">
    <property type="term" value="C:plasma membrane"/>
    <property type="evidence" value="ECO:0007669"/>
    <property type="project" value="UniProtKB-SubCell"/>
</dbReference>
<dbReference type="GO" id="GO:0071555">
    <property type="term" value="P:cell wall organization"/>
    <property type="evidence" value="ECO:0007669"/>
    <property type="project" value="UniProtKB-KW"/>
</dbReference>
<gene>
    <name evidence="11" type="primary">mtgA</name>
    <name evidence="14" type="ORF">SAMN04488068_0943</name>
</gene>
<keyword evidence="3 11" id="KW-0328">Glycosyltransferase</keyword>
<proteinExistence type="inferred from homology"/>
<feature type="compositionally biased region" description="Low complexity" evidence="12">
    <location>
        <begin position="328"/>
        <end position="337"/>
    </location>
</feature>
<evidence type="ECO:0000256" key="5">
    <source>
        <dbReference type="ARBA" id="ARBA00022692"/>
    </source>
</evidence>
<evidence type="ECO:0000256" key="4">
    <source>
        <dbReference type="ARBA" id="ARBA00022679"/>
    </source>
</evidence>
<dbReference type="Gene3D" id="1.10.3810.10">
    <property type="entry name" value="Biosynthetic peptidoglycan transglycosylase-like"/>
    <property type="match status" value="1"/>
</dbReference>
<comment type="subcellular location">
    <subcellularLocation>
        <location evidence="11">Cell inner membrane</location>
        <topology evidence="11">Single-pass membrane protein</topology>
    </subcellularLocation>
</comment>
<evidence type="ECO:0000256" key="9">
    <source>
        <dbReference type="ARBA" id="ARBA00023136"/>
    </source>
</evidence>
<evidence type="ECO:0000313" key="14">
    <source>
        <dbReference type="EMBL" id="SHG65272.1"/>
    </source>
</evidence>
<keyword evidence="2 11" id="KW-0997">Cell inner membrane</keyword>
<dbReference type="InterPro" id="IPR001264">
    <property type="entry name" value="Glyco_trans_51"/>
</dbReference>
<dbReference type="EMBL" id="FQWZ01000002">
    <property type="protein sequence ID" value="SHG65272.1"/>
    <property type="molecule type" value="Genomic_DNA"/>
</dbReference>
<dbReference type="InterPro" id="IPR011812">
    <property type="entry name" value="Pep_trsgly"/>
</dbReference>
<dbReference type="GO" id="GO:0016763">
    <property type="term" value="F:pentosyltransferase activity"/>
    <property type="evidence" value="ECO:0007669"/>
    <property type="project" value="InterPro"/>
</dbReference>
<comment type="pathway">
    <text evidence="11">Cell wall biogenesis; peptidoglycan biosynthesis.</text>
</comment>
<organism evidence="14 15">
    <name type="scientific">Hydrocarboniphaga daqingensis</name>
    <dbReference type="NCBI Taxonomy" id="490188"/>
    <lineage>
        <taxon>Bacteria</taxon>
        <taxon>Pseudomonadati</taxon>
        <taxon>Pseudomonadota</taxon>
        <taxon>Gammaproteobacteria</taxon>
        <taxon>Nevskiales</taxon>
        <taxon>Nevskiaceae</taxon>
        <taxon>Hydrocarboniphaga</taxon>
    </lineage>
</organism>
<evidence type="ECO:0000313" key="15">
    <source>
        <dbReference type="Proteomes" id="UP000199758"/>
    </source>
</evidence>
<evidence type="ECO:0000256" key="1">
    <source>
        <dbReference type="ARBA" id="ARBA00022475"/>
    </source>
</evidence>
<feature type="compositionally biased region" description="Low complexity" evidence="12">
    <location>
        <begin position="281"/>
        <end position="298"/>
    </location>
</feature>
<comment type="similarity">
    <text evidence="11">Belongs to the glycosyltransferase 51 family.</text>
</comment>
<dbReference type="SUPFAM" id="SSF53955">
    <property type="entry name" value="Lysozyme-like"/>
    <property type="match status" value="1"/>
</dbReference>
<evidence type="ECO:0000259" key="13">
    <source>
        <dbReference type="Pfam" id="PF00912"/>
    </source>
</evidence>
<dbReference type="InterPro" id="IPR036950">
    <property type="entry name" value="PBP_transglycosylase"/>
</dbReference>
<accession>A0A1M5LJI1</accession>
<evidence type="ECO:0000256" key="12">
    <source>
        <dbReference type="SAM" id="MobiDB-lite"/>
    </source>
</evidence>
<keyword evidence="6 11" id="KW-0133">Cell shape</keyword>
<dbReference type="STRING" id="490188.SAMN04488068_0943"/>
<dbReference type="AlphaFoldDB" id="A0A1M5LJI1"/>
<dbReference type="GO" id="GO:0008360">
    <property type="term" value="P:regulation of cell shape"/>
    <property type="evidence" value="ECO:0007669"/>
    <property type="project" value="UniProtKB-KW"/>
</dbReference>
<keyword evidence="15" id="KW-1185">Reference proteome</keyword>
<feature type="region of interest" description="Disordered" evidence="12">
    <location>
        <begin position="253"/>
        <end position="337"/>
    </location>
</feature>
<dbReference type="NCBIfam" id="TIGR02070">
    <property type="entry name" value="mono_pep_trsgly"/>
    <property type="match status" value="1"/>
</dbReference>
<dbReference type="HAMAP" id="MF_00766">
    <property type="entry name" value="PGT_MtgA"/>
    <property type="match status" value="1"/>
</dbReference>
<dbReference type="PANTHER" id="PTHR30400:SF0">
    <property type="entry name" value="BIOSYNTHETIC PEPTIDOGLYCAN TRANSGLYCOSYLASE"/>
    <property type="match status" value="1"/>
</dbReference>
<evidence type="ECO:0000256" key="6">
    <source>
        <dbReference type="ARBA" id="ARBA00022960"/>
    </source>
</evidence>
<comment type="function">
    <text evidence="11">Peptidoglycan polymerase that catalyzes glycan chain elongation from lipid-linked precursors.</text>
</comment>
<dbReference type="EC" id="2.4.99.28" evidence="11"/>
<keyword evidence="5 11" id="KW-0812">Transmembrane</keyword>
<protein>
    <recommendedName>
        <fullName evidence="11">Biosynthetic peptidoglycan transglycosylase</fullName>
        <ecNumber evidence="11">2.4.99.28</ecNumber>
    </recommendedName>
    <alternativeName>
        <fullName evidence="11">Glycan polymerase</fullName>
    </alternativeName>
    <alternativeName>
        <fullName evidence="11">Peptidoglycan glycosyltransferase MtgA</fullName>
        <shortName evidence="11">PGT</shortName>
    </alternativeName>
</protein>